<feature type="domain" description="YqaJ viral recombinase" evidence="1">
    <location>
        <begin position="26"/>
        <end position="137"/>
    </location>
</feature>
<evidence type="ECO:0000313" key="2">
    <source>
        <dbReference type="EMBL" id="QBK90643.1"/>
    </source>
</evidence>
<protein>
    <submittedName>
        <fullName evidence="2">YqaJ-like recombinase</fullName>
    </submittedName>
</protein>
<dbReference type="InterPro" id="IPR011604">
    <property type="entry name" value="PDDEXK-like_dom_sf"/>
</dbReference>
<sequence>MEIENLKRWKEEKSYFIFKDEQGTEDWKKLHLFRISGSSIGSCIGHSKFSTPEETGKKICGINKPNFTEIELNNMKYGTDLEPIARKYFENKYNLKVEELGMVIPKWNKYLGVSVDGVIKNSDCIIEIKCVKKMYYPLKNYVKNNKELSDYSHIWKSHYDQMILGMKILEKKYCYYFVFCPNDKIFFKQKIPFNEEYWNSIYKKTLDFIEKYIKPFIEDNKYPIIPKNWKNDN</sequence>
<dbReference type="PANTHER" id="PTHR46609">
    <property type="entry name" value="EXONUCLEASE, PHAGE-TYPE/RECB, C-TERMINAL DOMAIN-CONTAINING PROTEIN"/>
    <property type="match status" value="1"/>
</dbReference>
<dbReference type="InterPro" id="IPR051703">
    <property type="entry name" value="NF-kappa-B_Signaling_Reg"/>
</dbReference>
<dbReference type="InterPro" id="IPR019080">
    <property type="entry name" value="YqaJ_viral_recombinase"/>
</dbReference>
<dbReference type="EMBL" id="MK500495">
    <property type="protein sequence ID" value="QBK90643.1"/>
    <property type="molecule type" value="Genomic_DNA"/>
</dbReference>
<dbReference type="InterPro" id="IPR011335">
    <property type="entry name" value="Restrct_endonuc-II-like"/>
</dbReference>
<dbReference type="Pfam" id="PF09588">
    <property type="entry name" value="YqaJ"/>
    <property type="match status" value="1"/>
</dbReference>
<name>A0A481Z430_9VIRU</name>
<reference evidence="2" key="1">
    <citation type="journal article" date="2019" name="MBio">
        <title>Virus Genomes from Deep Sea Sediments Expand the Ocean Megavirome and Support Independent Origins of Viral Gigantism.</title>
        <authorList>
            <person name="Backstrom D."/>
            <person name="Yutin N."/>
            <person name="Jorgensen S.L."/>
            <person name="Dharamshi J."/>
            <person name="Homa F."/>
            <person name="Zaremba-Niedwiedzka K."/>
            <person name="Spang A."/>
            <person name="Wolf Y.I."/>
            <person name="Koonin E.V."/>
            <person name="Ettema T.J."/>
        </authorList>
    </citation>
    <scope>NUCLEOTIDE SEQUENCE</scope>
</reference>
<dbReference type="PANTHER" id="PTHR46609:SF6">
    <property type="entry name" value="EXONUCLEASE, PHAGE-TYPE_RECB, C-TERMINAL DOMAIN-CONTAINING PROTEIN-RELATED"/>
    <property type="match status" value="1"/>
</dbReference>
<dbReference type="CDD" id="cd22343">
    <property type="entry name" value="PDDEXK_lambda_exonuclease-like"/>
    <property type="match status" value="1"/>
</dbReference>
<organism evidence="2">
    <name type="scientific">Pithovirus LCPAC104</name>
    <dbReference type="NCBI Taxonomy" id="2506589"/>
    <lineage>
        <taxon>Viruses</taxon>
        <taxon>Pithoviruses</taxon>
    </lineage>
</organism>
<dbReference type="Gene3D" id="3.90.320.10">
    <property type="match status" value="1"/>
</dbReference>
<proteinExistence type="predicted"/>
<accession>A0A481Z430</accession>
<evidence type="ECO:0000259" key="1">
    <source>
        <dbReference type="Pfam" id="PF09588"/>
    </source>
</evidence>
<dbReference type="SUPFAM" id="SSF52980">
    <property type="entry name" value="Restriction endonuclease-like"/>
    <property type="match status" value="1"/>
</dbReference>
<gene>
    <name evidence="2" type="ORF">LCPAC104_01400</name>
</gene>